<evidence type="ECO:0000256" key="7">
    <source>
        <dbReference type="ARBA" id="ARBA00022927"/>
    </source>
</evidence>
<feature type="transmembrane region" description="Helical" evidence="12">
    <location>
        <begin position="859"/>
        <end position="881"/>
    </location>
</feature>
<dbReference type="AlphaFoldDB" id="A0A1D2M5B1"/>
<dbReference type="InterPro" id="IPR007258">
    <property type="entry name" value="Vps52"/>
</dbReference>
<feature type="domain" description="Cyclic nucleotide-binding" evidence="13">
    <location>
        <begin position="958"/>
        <end position="1074"/>
    </location>
</feature>
<dbReference type="GO" id="GO:0015031">
    <property type="term" value="P:protein transport"/>
    <property type="evidence" value="ECO:0007669"/>
    <property type="project" value="UniProtKB-KW"/>
</dbReference>
<dbReference type="GO" id="GO:0019905">
    <property type="term" value="F:syntaxin binding"/>
    <property type="evidence" value="ECO:0007669"/>
    <property type="project" value="TreeGrafter"/>
</dbReference>
<accession>A0A1D2M5B1</accession>
<dbReference type="PROSITE" id="PS50042">
    <property type="entry name" value="CNMP_BINDING_3"/>
    <property type="match status" value="1"/>
</dbReference>
<dbReference type="EMBL" id="LJIJ01004014">
    <property type="protein sequence ID" value="ODM88166.1"/>
    <property type="molecule type" value="Genomic_DNA"/>
</dbReference>
<organism evidence="14 15">
    <name type="scientific">Orchesella cincta</name>
    <name type="common">Springtail</name>
    <name type="synonym">Podura cincta</name>
    <dbReference type="NCBI Taxonomy" id="48709"/>
    <lineage>
        <taxon>Eukaryota</taxon>
        <taxon>Metazoa</taxon>
        <taxon>Ecdysozoa</taxon>
        <taxon>Arthropoda</taxon>
        <taxon>Hexapoda</taxon>
        <taxon>Collembola</taxon>
        <taxon>Entomobryomorpha</taxon>
        <taxon>Entomobryoidea</taxon>
        <taxon>Orchesellidae</taxon>
        <taxon>Orchesellinae</taxon>
        <taxon>Orchesella</taxon>
    </lineage>
</organism>
<dbReference type="GO" id="GO:0007041">
    <property type="term" value="P:lysosomal transport"/>
    <property type="evidence" value="ECO:0007669"/>
    <property type="project" value="TreeGrafter"/>
</dbReference>
<protein>
    <recommendedName>
        <fullName evidence="4">Vacuolar protein sorting-associated protein 52 homolog</fullName>
    </recommendedName>
</protein>
<dbReference type="InterPro" id="IPR048319">
    <property type="entry name" value="Vps52_CC"/>
</dbReference>
<keyword evidence="10" id="KW-0406">Ion transport</keyword>
<dbReference type="Proteomes" id="UP000094527">
    <property type="component" value="Unassembled WGS sequence"/>
</dbReference>
<dbReference type="OrthoDB" id="19482at2759"/>
<keyword evidence="6 12" id="KW-0812">Transmembrane</keyword>
<dbReference type="CDD" id="cd00038">
    <property type="entry name" value="CAP_ED"/>
    <property type="match status" value="1"/>
</dbReference>
<keyword evidence="7" id="KW-0653">Protein transport</keyword>
<keyword evidence="9" id="KW-0333">Golgi apparatus</keyword>
<evidence type="ECO:0000256" key="11">
    <source>
        <dbReference type="ARBA" id="ARBA00023136"/>
    </source>
</evidence>
<evidence type="ECO:0000256" key="2">
    <source>
        <dbReference type="ARBA" id="ARBA00004601"/>
    </source>
</evidence>
<dbReference type="InterPro" id="IPR048361">
    <property type="entry name" value="Vps52_C"/>
</dbReference>
<evidence type="ECO:0000256" key="5">
    <source>
        <dbReference type="ARBA" id="ARBA00022448"/>
    </source>
</evidence>
<dbReference type="Pfam" id="PF04129">
    <property type="entry name" value="Vps52_CC"/>
    <property type="match status" value="1"/>
</dbReference>
<dbReference type="Gene3D" id="2.60.120.10">
    <property type="entry name" value="Jelly Rolls"/>
    <property type="match status" value="1"/>
</dbReference>
<evidence type="ECO:0000256" key="1">
    <source>
        <dbReference type="ARBA" id="ARBA00004141"/>
    </source>
</evidence>
<dbReference type="GO" id="GO:0005829">
    <property type="term" value="C:cytosol"/>
    <property type="evidence" value="ECO:0007669"/>
    <property type="project" value="GOC"/>
</dbReference>
<evidence type="ECO:0000256" key="9">
    <source>
        <dbReference type="ARBA" id="ARBA00023034"/>
    </source>
</evidence>
<dbReference type="GO" id="GO:0016020">
    <property type="term" value="C:membrane"/>
    <property type="evidence" value="ECO:0007669"/>
    <property type="project" value="UniProtKB-SubCell"/>
</dbReference>
<keyword evidence="11 12" id="KW-0472">Membrane</keyword>
<evidence type="ECO:0000313" key="15">
    <source>
        <dbReference type="Proteomes" id="UP000094527"/>
    </source>
</evidence>
<evidence type="ECO:0000256" key="12">
    <source>
        <dbReference type="SAM" id="Phobius"/>
    </source>
</evidence>
<comment type="caution">
    <text evidence="14">The sequence shown here is derived from an EMBL/GenBank/DDBJ whole genome shotgun (WGS) entry which is preliminary data.</text>
</comment>
<name>A0A1D2M5B1_ORCCI</name>
<evidence type="ECO:0000256" key="6">
    <source>
        <dbReference type="ARBA" id="ARBA00022692"/>
    </source>
</evidence>
<reference evidence="14 15" key="1">
    <citation type="journal article" date="2016" name="Genome Biol. Evol.">
        <title>Gene Family Evolution Reflects Adaptation to Soil Environmental Stressors in the Genome of the Collembolan Orchesella cincta.</title>
        <authorList>
            <person name="Faddeeva-Vakhrusheva A."/>
            <person name="Derks M.F."/>
            <person name="Anvar S.Y."/>
            <person name="Agamennone V."/>
            <person name="Suring W."/>
            <person name="Smit S."/>
            <person name="van Straalen N.M."/>
            <person name="Roelofs D."/>
        </authorList>
    </citation>
    <scope>NUCLEOTIDE SEQUENCE [LARGE SCALE GENOMIC DNA]</scope>
    <source>
        <tissue evidence="14">Mixed pool</tissue>
    </source>
</reference>
<dbReference type="Gene3D" id="1.10.287.630">
    <property type="entry name" value="Helix hairpin bin"/>
    <property type="match status" value="1"/>
</dbReference>
<evidence type="ECO:0000259" key="13">
    <source>
        <dbReference type="PROSITE" id="PS50042"/>
    </source>
</evidence>
<dbReference type="InterPro" id="IPR000595">
    <property type="entry name" value="cNMP-bd_dom"/>
</dbReference>
<evidence type="ECO:0000313" key="14">
    <source>
        <dbReference type="EMBL" id="ODM88166.1"/>
    </source>
</evidence>
<keyword evidence="8 12" id="KW-1133">Transmembrane helix</keyword>
<dbReference type="PANTHER" id="PTHR14190:SF7">
    <property type="entry name" value="VACUOLAR PROTEIN SORTING-ASSOCIATED PROTEIN 52 HOMOLOG"/>
    <property type="match status" value="1"/>
</dbReference>
<keyword evidence="5" id="KW-0813">Transport</keyword>
<keyword evidence="15" id="KW-1185">Reference proteome</keyword>
<proteinExistence type="inferred from homology"/>
<comment type="similarity">
    <text evidence="3">Belongs to the VPS52 family.</text>
</comment>
<evidence type="ECO:0000256" key="10">
    <source>
        <dbReference type="ARBA" id="ARBA00023065"/>
    </source>
</evidence>
<dbReference type="SUPFAM" id="SSF81324">
    <property type="entry name" value="Voltage-gated potassium channels"/>
    <property type="match status" value="1"/>
</dbReference>
<dbReference type="GO" id="GO:0042147">
    <property type="term" value="P:retrograde transport, endosome to Golgi"/>
    <property type="evidence" value="ECO:0007669"/>
    <property type="project" value="TreeGrafter"/>
</dbReference>
<dbReference type="STRING" id="48709.A0A1D2M5B1"/>
<dbReference type="InterPro" id="IPR018490">
    <property type="entry name" value="cNMP-bd_dom_sf"/>
</dbReference>
<dbReference type="GO" id="GO:0005216">
    <property type="term" value="F:monoatomic ion channel activity"/>
    <property type="evidence" value="ECO:0007669"/>
    <property type="project" value="InterPro"/>
</dbReference>
<dbReference type="Pfam" id="PF00520">
    <property type="entry name" value="Ion_trans"/>
    <property type="match status" value="1"/>
</dbReference>
<dbReference type="Pfam" id="PF00027">
    <property type="entry name" value="cNMP_binding"/>
    <property type="match status" value="1"/>
</dbReference>
<dbReference type="OMA" id="LYIRVIN"/>
<evidence type="ECO:0000256" key="8">
    <source>
        <dbReference type="ARBA" id="ARBA00022989"/>
    </source>
</evidence>
<dbReference type="Pfam" id="PF20655">
    <property type="entry name" value="Vps52_C"/>
    <property type="match status" value="1"/>
</dbReference>
<dbReference type="InterPro" id="IPR014710">
    <property type="entry name" value="RmlC-like_jellyroll"/>
</dbReference>
<dbReference type="SMART" id="SM00100">
    <property type="entry name" value="cNMP"/>
    <property type="match status" value="1"/>
</dbReference>
<dbReference type="InterPro" id="IPR005821">
    <property type="entry name" value="Ion_trans_dom"/>
</dbReference>
<gene>
    <name evidence="14" type="ORF">Ocin01_18516</name>
</gene>
<dbReference type="Gene3D" id="1.10.287.70">
    <property type="match status" value="1"/>
</dbReference>
<sequence length="1150" mass="131992">DYSKNIEKDLREAENECIKDYIRESGNIANLHNQIDECDKILEAMERMLLGFQSELGSLSTEIETLQKQSISMSVQLCNRQAVRGELSSFVDDLVVSETLIRTILDSPVTESAFIEQLKVLGQKAQFVNTVRDTRAARDVIDVIHKLTIRATAKVREYLITQIYKFRKPVTNYQIPQNSLLKHKFFYEFLLGNERQIAKEVKDEYVDTMNFPKNSLRIYCWERSCVGSSRRSKRKNPLFSLGKRADLLNELEAPALVPHAWNGPPLPYEALFRSLIFTLVDNACREFLFICDFFLAKGSALMDLFHAVMGKTLNHLLTVIEEGTSSSWDGIGLLLCAHIVLKLQMVTHKRAVPALDHFFTAALDCIWPSLDRSLTANAYSLRNCETMPTDLMPHYITRRYAELSSGMAVIDAGFPQERVRRSLQWLQEEMDANLVRMASAFQERSRQLVFLINNYDLILSVHSEKGQEPKETDRFKTALAAKTSEYAEEILSPHFGGLIQFVKEAEILLQKEQGDALAHDEARVVSLISSFGSSWRTALDNVNREVMSSFPSFRTGAAVLQQALTLLVQYYHRFQKIIGEVLPHLTARQDLVNIHQLMVEKHVTDSIRSLASKRRADDNEALNFNEAVGNINLDPPKDAVFQYILNYEWYRKLRSLFLVSTYSRIHGPVFRSHYVVYQERVRQLASYPWMIHPYSTFRHYMRSWFAIDLLSTVPYDAIYVMIDKFSDIDLTSEHYHIVKYLRLLELLKVFRLVRVIRYFTRFQEAYMIDTLYIRVINLHVTIFFTLHWIGCLHYLVADMCRPTNGSPPKPLSWVTRLDLWNEPVGVKYVNCVLRAISNMACLGYGAEVPRETEDILCTIFSIICGATFFALFIGNLSSILINVDVAQKKYAEVLNQVSEYLRFKQIPKELQSRVILYYEHRYRRNFFNEVNILQSVSDVLRQELQMFNCRRLVEEVPLFHGLPTAIVQNIVGRLQFEVYLPQDVVIGAHTVGDSMYFIEHGAVSVLAPNGKAVAHLRDGDFFGELALITNERRNATVVATSYCDMYRLEREDFEEAIMGYPEVYDQLVSLAERRAAKTSKVVNEVLHVDEGFNVTQEGSNVTVAPPEGVKPAFNKLPAKPPVIQLTKKEKIEKKKSKRLANSSGSVSDIN</sequence>
<evidence type="ECO:0000256" key="3">
    <source>
        <dbReference type="ARBA" id="ARBA00008180"/>
    </source>
</evidence>
<dbReference type="GO" id="GO:0032456">
    <property type="term" value="P:endocytic recycling"/>
    <property type="evidence" value="ECO:0007669"/>
    <property type="project" value="TreeGrafter"/>
</dbReference>
<comment type="subcellular location">
    <subcellularLocation>
        <location evidence="2">Golgi apparatus</location>
        <location evidence="2">trans-Golgi network</location>
    </subcellularLocation>
    <subcellularLocation>
        <location evidence="1">Membrane</location>
        <topology evidence="1">Multi-pass membrane protein</topology>
    </subcellularLocation>
</comment>
<feature type="non-terminal residue" evidence="14">
    <location>
        <position position="1"/>
    </location>
</feature>
<dbReference type="GO" id="GO:0006896">
    <property type="term" value="P:Golgi to vacuole transport"/>
    <property type="evidence" value="ECO:0007669"/>
    <property type="project" value="TreeGrafter"/>
</dbReference>
<dbReference type="PANTHER" id="PTHR14190">
    <property type="entry name" value="SUPPRESSOR OF ACTIN MUTATIONS 2/VACUOLAR PROTEIN SORTING 52"/>
    <property type="match status" value="1"/>
</dbReference>
<dbReference type="SUPFAM" id="SSF51206">
    <property type="entry name" value="cAMP-binding domain-like"/>
    <property type="match status" value="1"/>
</dbReference>
<dbReference type="GO" id="GO:0000938">
    <property type="term" value="C:GARP complex"/>
    <property type="evidence" value="ECO:0007669"/>
    <property type="project" value="TreeGrafter"/>
</dbReference>
<evidence type="ECO:0000256" key="4">
    <source>
        <dbReference type="ARBA" id="ARBA00017083"/>
    </source>
</evidence>